<dbReference type="Pfam" id="PF00528">
    <property type="entry name" value="BPD_transp_1"/>
    <property type="match status" value="1"/>
</dbReference>
<organism evidence="9 12">
    <name type="scientific">Teichococcus wenyumeiae</name>
    <dbReference type="NCBI Taxonomy" id="2478470"/>
    <lineage>
        <taxon>Bacteria</taxon>
        <taxon>Pseudomonadati</taxon>
        <taxon>Pseudomonadota</taxon>
        <taxon>Alphaproteobacteria</taxon>
        <taxon>Acetobacterales</taxon>
        <taxon>Roseomonadaceae</taxon>
        <taxon>Roseomonas</taxon>
    </lineage>
</organism>
<evidence type="ECO:0000256" key="6">
    <source>
        <dbReference type="ARBA" id="ARBA00023136"/>
    </source>
</evidence>
<evidence type="ECO:0000313" key="11">
    <source>
        <dbReference type="Proteomes" id="UP000274097"/>
    </source>
</evidence>
<keyword evidence="11" id="KW-1185">Reference proteome</keyword>
<evidence type="ECO:0000256" key="4">
    <source>
        <dbReference type="ARBA" id="ARBA00022692"/>
    </source>
</evidence>
<dbReference type="GO" id="GO:0005886">
    <property type="term" value="C:plasma membrane"/>
    <property type="evidence" value="ECO:0007669"/>
    <property type="project" value="UniProtKB-SubCell"/>
</dbReference>
<comment type="subcellular location">
    <subcellularLocation>
        <location evidence="1 7">Cell membrane</location>
        <topology evidence="1 7">Multi-pass membrane protein</topology>
    </subcellularLocation>
</comment>
<proteinExistence type="inferred from homology"/>
<gene>
    <name evidence="9" type="ORF">D6Z83_24290</name>
    <name evidence="10" type="ORF">EBE87_27250</name>
</gene>
<evidence type="ECO:0000256" key="3">
    <source>
        <dbReference type="ARBA" id="ARBA00022475"/>
    </source>
</evidence>
<feature type="transmembrane region" description="Helical" evidence="7">
    <location>
        <begin position="99"/>
        <end position="121"/>
    </location>
</feature>
<dbReference type="EMBL" id="RFLX01000084">
    <property type="protein sequence ID" value="RMI15092.1"/>
    <property type="molecule type" value="Genomic_DNA"/>
</dbReference>
<feature type="transmembrane region" description="Helical" evidence="7">
    <location>
        <begin position="68"/>
        <end position="87"/>
    </location>
</feature>
<evidence type="ECO:0000259" key="8">
    <source>
        <dbReference type="PROSITE" id="PS50928"/>
    </source>
</evidence>
<keyword evidence="5 7" id="KW-1133">Transmembrane helix</keyword>
<name>A0A3A9JRK0_9PROT</name>
<keyword evidence="4 7" id="KW-0812">Transmembrane</keyword>
<keyword evidence="3" id="KW-1003">Cell membrane</keyword>
<feature type="transmembrane region" description="Helical" evidence="7">
    <location>
        <begin position="171"/>
        <end position="198"/>
    </location>
</feature>
<feature type="transmembrane region" description="Helical" evidence="7">
    <location>
        <begin position="218"/>
        <end position="237"/>
    </location>
</feature>
<evidence type="ECO:0000256" key="1">
    <source>
        <dbReference type="ARBA" id="ARBA00004651"/>
    </source>
</evidence>
<evidence type="ECO:0000256" key="7">
    <source>
        <dbReference type="RuleBase" id="RU363032"/>
    </source>
</evidence>
<dbReference type="InParanoid" id="A0A3A9JRK0"/>
<comment type="caution">
    <text evidence="9">The sequence shown here is derived from an EMBL/GenBank/DDBJ whole genome shotgun (WGS) entry which is preliminary data.</text>
</comment>
<dbReference type="InterPro" id="IPR035906">
    <property type="entry name" value="MetI-like_sf"/>
</dbReference>
<evidence type="ECO:0000313" key="10">
    <source>
        <dbReference type="EMBL" id="RMI15092.1"/>
    </source>
</evidence>
<dbReference type="AlphaFoldDB" id="A0A3A9JRK0"/>
<feature type="domain" description="ABC transmembrane type-1" evidence="8">
    <location>
        <begin position="61"/>
        <end position="241"/>
    </location>
</feature>
<reference evidence="9 12" key="1">
    <citation type="submission" date="2018-09" db="EMBL/GenBank/DDBJ databases">
        <title>Roseomonas sp. nov., isolated from feces of Tibetan antelopes in the Qinghai-Tibet plateau, China.</title>
        <authorList>
            <person name="Tian Z."/>
        </authorList>
    </citation>
    <scope>NUCLEOTIDE SEQUENCE [LARGE SCALE GENOMIC DNA]</scope>
    <source>
        <strain evidence="10 11">Z23</strain>
        <strain evidence="9 12">Z24</strain>
    </source>
</reference>
<evidence type="ECO:0000313" key="9">
    <source>
        <dbReference type="EMBL" id="RKK01569.1"/>
    </source>
</evidence>
<dbReference type="PANTHER" id="PTHR30151">
    <property type="entry name" value="ALKANE SULFONATE ABC TRANSPORTER-RELATED, MEMBRANE SUBUNIT"/>
    <property type="match status" value="1"/>
</dbReference>
<dbReference type="EMBL" id="RAQU01000249">
    <property type="protein sequence ID" value="RKK01569.1"/>
    <property type="molecule type" value="Genomic_DNA"/>
</dbReference>
<comment type="similarity">
    <text evidence="7">Belongs to the binding-protein-dependent transport system permease family.</text>
</comment>
<keyword evidence="2 7" id="KW-0813">Transport</keyword>
<dbReference type="Gene3D" id="1.10.3720.10">
    <property type="entry name" value="MetI-like"/>
    <property type="match status" value="1"/>
</dbReference>
<evidence type="ECO:0000256" key="2">
    <source>
        <dbReference type="ARBA" id="ARBA00022448"/>
    </source>
</evidence>
<evidence type="ECO:0000313" key="12">
    <source>
        <dbReference type="Proteomes" id="UP000278036"/>
    </source>
</evidence>
<dbReference type="InterPro" id="IPR000515">
    <property type="entry name" value="MetI-like"/>
</dbReference>
<accession>A0A3A9JRK0</accession>
<dbReference type="PANTHER" id="PTHR30151:SF0">
    <property type="entry name" value="ABC TRANSPORTER PERMEASE PROTEIN MJ0413-RELATED"/>
    <property type="match status" value="1"/>
</dbReference>
<dbReference type="Proteomes" id="UP000278036">
    <property type="component" value="Unassembled WGS sequence"/>
</dbReference>
<sequence>MPMRADRMVLLAQAAVVLGLFLAWEAVSRLGLADPRLLPPPSLVLPKAAELLGDATFRGHLWITIKEVALAVVIAAPLGVGIGLALAESPYLGRAFKPFFHFVAAVPKSVFLPVFILLFGIGFGQKVAFGVFQALFVLVIATAAAVAAVPDELVRLARANGATRRQIWVEIHWNAMLPLILEGLRLGMIFNIAGVIFAEMYVSRAGLGQRFSTWGESFRMPELFAGVLIAAALSIIVNETLRALERRAGAWRTG</sequence>
<protein>
    <submittedName>
        <fullName evidence="9">ABC transporter permease subunit</fullName>
    </submittedName>
</protein>
<keyword evidence="6 7" id="KW-0472">Membrane</keyword>
<feature type="transmembrane region" description="Helical" evidence="7">
    <location>
        <begin position="127"/>
        <end position="150"/>
    </location>
</feature>
<dbReference type="SUPFAM" id="SSF161098">
    <property type="entry name" value="MetI-like"/>
    <property type="match status" value="1"/>
</dbReference>
<dbReference type="CDD" id="cd06261">
    <property type="entry name" value="TM_PBP2"/>
    <property type="match status" value="1"/>
</dbReference>
<dbReference type="GO" id="GO:0055085">
    <property type="term" value="P:transmembrane transport"/>
    <property type="evidence" value="ECO:0007669"/>
    <property type="project" value="InterPro"/>
</dbReference>
<evidence type="ECO:0000256" key="5">
    <source>
        <dbReference type="ARBA" id="ARBA00022989"/>
    </source>
</evidence>
<dbReference type="PROSITE" id="PS50928">
    <property type="entry name" value="ABC_TM1"/>
    <property type="match status" value="1"/>
</dbReference>
<dbReference type="Proteomes" id="UP000274097">
    <property type="component" value="Unassembled WGS sequence"/>
</dbReference>